<dbReference type="SUPFAM" id="SSF52087">
    <property type="entry name" value="CRAL/TRIO domain"/>
    <property type="match status" value="1"/>
</dbReference>
<organism evidence="2 3">
    <name type="scientific">Effrenium voratum</name>
    <dbReference type="NCBI Taxonomy" id="2562239"/>
    <lineage>
        <taxon>Eukaryota</taxon>
        <taxon>Sar</taxon>
        <taxon>Alveolata</taxon>
        <taxon>Dinophyceae</taxon>
        <taxon>Suessiales</taxon>
        <taxon>Symbiodiniaceae</taxon>
        <taxon>Effrenium</taxon>
    </lineage>
</organism>
<keyword evidence="3" id="KW-1185">Reference proteome</keyword>
<accession>A0AA36HYK6</accession>
<protein>
    <recommendedName>
        <fullName evidence="1">CRAL-TRIO domain-containing protein</fullName>
    </recommendedName>
</protein>
<comment type="caution">
    <text evidence="2">The sequence shown here is derived from an EMBL/GenBank/DDBJ whole genome shotgun (WGS) entry which is preliminary data.</text>
</comment>
<dbReference type="InterPro" id="IPR036865">
    <property type="entry name" value="CRAL-TRIO_dom_sf"/>
</dbReference>
<dbReference type="InterPro" id="IPR036273">
    <property type="entry name" value="CRAL/TRIO_N_dom_sf"/>
</dbReference>
<evidence type="ECO:0000313" key="3">
    <source>
        <dbReference type="Proteomes" id="UP001178507"/>
    </source>
</evidence>
<evidence type="ECO:0000313" key="2">
    <source>
        <dbReference type="EMBL" id="CAJ1377727.1"/>
    </source>
</evidence>
<dbReference type="Pfam" id="PF03765">
    <property type="entry name" value="CRAL_TRIO_N"/>
    <property type="match status" value="1"/>
</dbReference>
<sequence length="406" mass="45566">MRASCPGGKPYASAYMSVAIRAWQLVVEEMASESGQREESLKALVQDGEEALEWQIVQRGVGEEEFRALLQLRGHVRDCDSHPACAHHKLSRQPQTLLRFLRARSGDLRKAEAMFRSMLEWRLSFGVDEKVRKWRKELGQQRSHRSIQMKHFETDIDLCPDRHGVPIRLIRTSAADVQGLVREFGKDIVLTNTLLRMELAHEQIRRAMFEREDLVCGQLQIIDMGDYGRHGVPNLTSRLWSSLKLGAEFSQITDSNYPETVRKAFIIRLGSCTSTTWRYFIQPLLPDRTQAKLVPCGPQAASWASLSAELPPDRWERLPAFLREDSEAALAAAEPRGGLVPPGLAGANQGQWELEPCKKRRPSHSRLSLNLDSKPFGNTCARMQVLIFGAVALAAGALAVEPVGLL</sequence>
<dbReference type="Pfam" id="PF00650">
    <property type="entry name" value="CRAL_TRIO"/>
    <property type="match status" value="1"/>
</dbReference>
<dbReference type="PROSITE" id="PS50191">
    <property type="entry name" value="CRAL_TRIO"/>
    <property type="match status" value="1"/>
</dbReference>
<proteinExistence type="predicted"/>
<dbReference type="CDD" id="cd00170">
    <property type="entry name" value="SEC14"/>
    <property type="match status" value="1"/>
</dbReference>
<gene>
    <name evidence="2" type="ORF">EVOR1521_LOCUS6451</name>
</gene>
<dbReference type="Proteomes" id="UP001178507">
    <property type="component" value="Unassembled WGS sequence"/>
</dbReference>
<feature type="domain" description="CRAL-TRIO" evidence="1">
    <location>
        <begin position="144"/>
        <end position="330"/>
    </location>
</feature>
<dbReference type="PANTHER" id="PTHR45657">
    <property type="entry name" value="CRAL-TRIO DOMAIN-CONTAINING PROTEIN YKL091C-RELATED"/>
    <property type="match status" value="1"/>
</dbReference>
<dbReference type="InterPro" id="IPR051026">
    <property type="entry name" value="PI/PC_transfer"/>
</dbReference>
<dbReference type="InterPro" id="IPR001251">
    <property type="entry name" value="CRAL-TRIO_dom"/>
</dbReference>
<name>A0AA36HYK6_9DINO</name>
<dbReference type="EMBL" id="CAUJNA010000483">
    <property type="protein sequence ID" value="CAJ1377727.1"/>
    <property type="molecule type" value="Genomic_DNA"/>
</dbReference>
<reference evidence="2" key="1">
    <citation type="submission" date="2023-08" db="EMBL/GenBank/DDBJ databases">
        <authorList>
            <person name="Chen Y."/>
            <person name="Shah S."/>
            <person name="Dougan E. K."/>
            <person name="Thang M."/>
            <person name="Chan C."/>
        </authorList>
    </citation>
    <scope>NUCLEOTIDE SEQUENCE</scope>
</reference>
<dbReference type="Gene3D" id="3.40.525.10">
    <property type="entry name" value="CRAL-TRIO lipid binding domain"/>
    <property type="match status" value="1"/>
</dbReference>
<dbReference type="InterPro" id="IPR011074">
    <property type="entry name" value="CRAL/TRIO_N_dom"/>
</dbReference>
<dbReference type="SMART" id="SM01100">
    <property type="entry name" value="CRAL_TRIO_N"/>
    <property type="match status" value="1"/>
</dbReference>
<dbReference type="PANTHER" id="PTHR45657:SF1">
    <property type="entry name" value="CRAL-TRIO DOMAIN-CONTAINING PROTEIN YKL091C-RELATED"/>
    <property type="match status" value="1"/>
</dbReference>
<dbReference type="AlphaFoldDB" id="A0AA36HYK6"/>
<dbReference type="SUPFAM" id="SSF46938">
    <property type="entry name" value="CRAL/TRIO N-terminal domain"/>
    <property type="match status" value="1"/>
</dbReference>
<evidence type="ECO:0000259" key="1">
    <source>
        <dbReference type="PROSITE" id="PS50191"/>
    </source>
</evidence>